<feature type="region of interest" description="Disordered" evidence="1">
    <location>
        <begin position="48"/>
        <end position="75"/>
    </location>
</feature>
<organism evidence="2 3">
    <name type="scientific">Actinopolymorpha rutila</name>
    <dbReference type="NCBI Taxonomy" id="446787"/>
    <lineage>
        <taxon>Bacteria</taxon>
        <taxon>Bacillati</taxon>
        <taxon>Actinomycetota</taxon>
        <taxon>Actinomycetes</taxon>
        <taxon>Propionibacteriales</taxon>
        <taxon>Actinopolymorphaceae</taxon>
        <taxon>Actinopolymorpha</taxon>
    </lineage>
</organism>
<protein>
    <submittedName>
        <fullName evidence="2">Uncharacterized protein</fullName>
    </submittedName>
</protein>
<feature type="compositionally biased region" description="Acidic residues" evidence="1">
    <location>
        <begin position="11"/>
        <end position="21"/>
    </location>
</feature>
<evidence type="ECO:0000313" key="2">
    <source>
        <dbReference type="EMBL" id="NYH91681.1"/>
    </source>
</evidence>
<feature type="region of interest" description="Disordered" evidence="1">
    <location>
        <begin position="1"/>
        <end position="29"/>
    </location>
</feature>
<evidence type="ECO:0000313" key="3">
    <source>
        <dbReference type="Proteomes" id="UP000579605"/>
    </source>
</evidence>
<keyword evidence="3" id="KW-1185">Reference proteome</keyword>
<dbReference type="Proteomes" id="UP000579605">
    <property type="component" value="Unassembled WGS sequence"/>
</dbReference>
<reference evidence="2 3" key="1">
    <citation type="submission" date="2020-07" db="EMBL/GenBank/DDBJ databases">
        <title>Sequencing the genomes of 1000 actinobacteria strains.</title>
        <authorList>
            <person name="Klenk H.-P."/>
        </authorList>
    </citation>
    <scope>NUCLEOTIDE SEQUENCE [LARGE SCALE GENOMIC DNA]</scope>
    <source>
        <strain evidence="2 3">DSM 18448</strain>
    </source>
</reference>
<dbReference type="EMBL" id="JACBZH010000001">
    <property type="protein sequence ID" value="NYH91681.1"/>
    <property type="molecule type" value="Genomic_DNA"/>
</dbReference>
<sequence>MPIVGTGVAAGEDEELSGEGEEPWHPPTSAEAVSVTIAAAVVAAAFPQAGTDRERPRAVRGVDPITQTPCHPGAP</sequence>
<evidence type="ECO:0000256" key="1">
    <source>
        <dbReference type="SAM" id="MobiDB-lite"/>
    </source>
</evidence>
<dbReference type="AlphaFoldDB" id="A0A852ZER9"/>
<dbReference type="RefSeq" id="WP_179789222.1">
    <property type="nucleotide sequence ID" value="NZ_BAAARR010000001.1"/>
</dbReference>
<gene>
    <name evidence="2" type="ORF">F4554_004319</name>
</gene>
<proteinExistence type="predicted"/>
<comment type="caution">
    <text evidence="2">The sequence shown here is derived from an EMBL/GenBank/DDBJ whole genome shotgun (WGS) entry which is preliminary data.</text>
</comment>
<name>A0A852ZER9_9ACTN</name>
<accession>A0A852ZER9</accession>